<name>A0ABT2H7S9_9MICO</name>
<dbReference type="Gene3D" id="1.10.260.40">
    <property type="entry name" value="lambda repressor-like DNA-binding domains"/>
    <property type="match status" value="1"/>
</dbReference>
<dbReference type="InterPro" id="IPR001387">
    <property type="entry name" value="Cro/C1-type_HTH"/>
</dbReference>
<dbReference type="EMBL" id="JANLCJ010000010">
    <property type="protein sequence ID" value="MCS5735995.1"/>
    <property type="molecule type" value="Genomic_DNA"/>
</dbReference>
<dbReference type="InterPro" id="IPR010982">
    <property type="entry name" value="Lambda_DNA-bd_dom_sf"/>
</dbReference>
<dbReference type="Pfam" id="PF13560">
    <property type="entry name" value="HTH_31"/>
    <property type="match status" value="1"/>
</dbReference>
<dbReference type="CDD" id="cd00093">
    <property type="entry name" value="HTH_XRE"/>
    <property type="match status" value="1"/>
</dbReference>
<evidence type="ECO:0000313" key="3">
    <source>
        <dbReference type="Proteomes" id="UP001165586"/>
    </source>
</evidence>
<feature type="domain" description="HTH cro/C1-type" evidence="1">
    <location>
        <begin position="28"/>
        <end position="81"/>
    </location>
</feature>
<gene>
    <name evidence="2" type="ORF">N1032_19830</name>
</gene>
<dbReference type="PANTHER" id="PTHR35010">
    <property type="entry name" value="BLL4672 PROTEIN-RELATED"/>
    <property type="match status" value="1"/>
</dbReference>
<dbReference type="SMART" id="SM00530">
    <property type="entry name" value="HTH_XRE"/>
    <property type="match status" value="1"/>
</dbReference>
<dbReference type="SUPFAM" id="SSF47413">
    <property type="entry name" value="lambda repressor-like DNA-binding domains"/>
    <property type="match status" value="1"/>
</dbReference>
<proteinExistence type="predicted"/>
<evidence type="ECO:0000313" key="2">
    <source>
        <dbReference type="EMBL" id="MCS5735995.1"/>
    </source>
</evidence>
<accession>A0ABT2H7S9</accession>
<sequence length="278" mass="30619">MNRADLADFLRTRREALQPADVGIGAGQRRRAPGLRREEVALLAGMSTDYYARLEQQRAPQPSEQMLTSIARALRLTLDERDHLYLLAGHNPPSRVRRSEHVAPALLRVLDRLHDTPALVVSDLGVTLAQNAMSLALNGDEMHFTGPARSAVFRWFTDPAARARYPERDHAHQSRVQAANLRAAVGGGAGEADARALVEELVRQSAEFRSVWAAHEVARRFDDHKTLVHPELGEIEVDCQPLFTENAAQALLVLTPRAGTDAADKLRLLQVVGVTFAG</sequence>
<dbReference type="Pfam" id="PF17765">
    <property type="entry name" value="MLTR_LBD"/>
    <property type="match status" value="1"/>
</dbReference>
<dbReference type="RefSeq" id="WP_259541524.1">
    <property type="nucleotide sequence ID" value="NZ_JANLCJ010000010.1"/>
</dbReference>
<dbReference type="InterPro" id="IPR041413">
    <property type="entry name" value="MLTR_LBD"/>
</dbReference>
<protein>
    <submittedName>
        <fullName evidence="2">Helix-turn-helix transcriptional regulator</fullName>
    </submittedName>
</protein>
<dbReference type="PANTHER" id="PTHR35010:SF2">
    <property type="entry name" value="BLL4672 PROTEIN"/>
    <property type="match status" value="1"/>
</dbReference>
<dbReference type="Proteomes" id="UP001165586">
    <property type="component" value="Unassembled WGS sequence"/>
</dbReference>
<dbReference type="PROSITE" id="PS50943">
    <property type="entry name" value="HTH_CROC1"/>
    <property type="match status" value="1"/>
</dbReference>
<comment type="caution">
    <text evidence="2">The sequence shown here is derived from an EMBL/GenBank/DDBJ whole genome shotgun (WGS) entry which is preliminary data.</text>
</comment>
<reference evidence="2" key="1">
    <citation type="submission" date="2022-08" db="EMBL/GenBank/DDBJ databases">
        <authorList>
            <person name="Deng Y."/>
            <person name="Han X.-F."/>
            <person name="Zhang Y.-Q."/>
        </authorList>
    </citation>
    <scope>NUCLEOTIDE SEQUENCE</scope>
    <source>
        <strain evidence="2">CPCC 203386</strain>
    </source>
</reference>
<evidence type="ECO:0000259" key="1">
    <source>
        <dbReference type="PROSITE" id="PS50943"/>
    </source>
</evidence>
<dbReference type="Gene3D" id="3.30.450.180">
    <property type="match status" value="1"/>
</dbReference>
<keyword evidence="3" id="KW-1185">Reference proteome</keyword>
<organism evidence="2 3">
    <name type="scientific">Herbiconiux daphne</name>
    <dbReference type="NCBI Taxonomy" id="2970914"/>
    <lineage>
        <taxon>Bacteria</taxon>
        <taxon>Bacillati</taxon>
        <taxon>Actinomycetota</taxon>
        <taxon>Actinomycetes</taxon>
        <taxon>Micrococcales</taxon>
        <taxon>Microbacteriaceae</taxon>
        <taxon>Herbiconiux</taxon>
    </lineage>
</organism>